<comment type="cofactor">
    <cofactor evidence="9">
        <name>Zn(2+)</name>
        <dbReference type="ChEBI" id="CHEBI:29105"/>
    </cofactor>
    <text evidence="9">Binds 1 zinc ion per subunit.</text>
</comment>
<feature type="binding site" evidence="9">
    <location>
        <begin position="121"/>
        <end position="123"/>
    </location>
    <ligand>
        <name>substrate</name>
    </ligand>
</feature>
<comment type="function">
    <text evidence="9">Catalyzes the isomerization of sedoheptulose 7-phosphate in D-glycero-D-manno-heptose 7-phosphate.</text>
</comment>
<dbReference type="GO" id="GO:1901135">
    <property type="term" value="P:carbohydrate derivative metabolic process"/>
    <property type="evidence" value="ECO:0007669"/>
    <property type="project" value="InterPro"/>
</dbReference>
<dbReference type="GO" id="GO:0008968">
    <property type="term" value="F:D-sedoheptulose 7-phosphate isomerase activity"/>
    <property type="evidence" value="ECO:0007669"/>
    <property type="project" value="UniProtKB-UniRule"/>
</dbReference>
<evidence type="ECO:0000313" key="12">
    <source>
        <dbReference type="Proteomes" id="UP000006262"/>
    </source>
</evidence>
<dbReference type="GO" id="GO:0097367">
    <property type="term" value="F:carbohydrate derivative binding"/>
    <property type="evidence" value="ECO:0007669"/>
    <property type="project" value="InterPro"/>
</dbReference>
<dbReference type="InterPro" id="IPR046348">
    <property type="entry name" value="SIS_dom_sf"/>
</dbReference>
<evidence type="ECO:0000256" key="1">
    <source>
        <dbReference type="ARBA" id="ARBA00000348"/>
    </source>
</evidence>
<dbReference type="EC" id="5.3.1.28" evidence="9"/>
<evidence type="ECO:0000259" key="10">
    <source>
        <dbReference type="PROSITE" id="PS51464"/>
    </source>
</evidence>
<dbReference type="CDD" id="cd05006">
    <property type="entry name" value="SIS_GmhA"/>
    <property type="match status" value="1"/>
</dbReference>
<dbReference type="PROSITE" id="PS51464">
    <property type="entry name" value="SIS"/>
    <property type="match status" value="1"/>
</dbReference>
<evidence type="ECO:0000256" key="8">
    <source>
        <dbReference type="ARBA" id="ARBA00023277"/>
    </source>
</evidence>
<feature type="binding site" evidence="9">
    <location>
        <position position="62"/>
    </location>
    <ligand>
        <name>Zn(2+)</name>
        <dbReference type="ChEBI" id="CHEBI:29105"/>
    </ligand>
</feature>
<feature type="binding site" evidence="9">
    <location>
        <begin position="53"/>
        <end position="55"/>
    </location>
    <ligand>
        <name>substrate</name>
    </ligand>
</feature>
<dbReference type="Proteomes" id="UP000006262">
    <property type="component" value="Unassembled WGS sequence"/>
</dbReference>
<feature type="binding site" evidence="9">
    <location>
        <position position="66"/>
    </location>
    <ligand>
        <name>Zn(2+)</name>
        <dbReference type="ChEBI" id="CHEBI:29105"/>
    </ligand>
</feature>
<feature type="binding site" evidence="9">
    <location>
        <position position="126"/>
    </location>
    <ligand>
        <name>substrate</name>
    </ligand>
</feature>
<evidence type="ECO:0000256" key="6">
    <source>
        <dbReference type="ARBA" id="ARBA00022833"/>
    </source>
</evidence>
<dbReference type="Pfam" id="PF13580">
    <property type="entry name" value="SIS_2"/>
    <property type="match status" value="1"/>
</dbReference>
<keyword evidence="5 9" id="KW-0479">Metal-binding</keyword>
<dbReference type="AlphaFoldDB" id="A0AAD2YHV5"/>
<evidence type="ECO:0000256" key="4">
    <source>
        <dbReference type="ARBA" id="ARBA00022490"/>
    </source>
</evidence>
<keyword evidence="4 9" id="KW-0963">Cytoplasm</keyword>
<comment type="caution">
    <text evidence="11">The sequence shown here is derived from an EMBL/GenBank/DDBJ whole genome shotgun (WGS) entry which is preliminary data.</text>
</comment>
<accession>A0AAD2YHV5</accession>
<keyword evidence="6 9" id="KW-0862">Zinc</keyword>
<proteinExistence type="inferred from homology"/>
<sequence>MNAKDIIREQISASAEIKQQLLSDNRVCDVIAKAAQICVEAYRNGKKTLFAGNGGSAADAQHLAGEFVSKFYFDRPGLPSIALTTDTSILTAIGNDYGYDRLFARQVQAQGNEGDVFIGISTSGNSKNLVEALPECHRKGIYTIALTGSKPCKMDDFDLVIKVPSDSPPRIQECQTLIGHIICCIVEQEIFGEQSLK</sequence>
<dbReference type="GO" id="GO:0005975">
    <property type="term" value="P:carbohydrate metabolic process"/>
    <property type="evidence" value="ECO:0007669"/>
    <property type="project" value="UniProtKB-UniRule"/>
</dbReference>
<dbReference type="InterPro" id="IPR001347">
    <property type="entry name" value="SIS_dom"/>
</dbReference>
<evidence type="ECO:0000256" key="5">
    <source>
        <dbReference type="ARBA" id="ARBA00022723"/>
    </source>
</evidence>
<feature type="binding site" evidence="9">
    <location>
        <position position="172"/>
    </location>
    <ligand>
        <name>Zn(2+)</name>
        <dbReference type="ChEBI" id="CHEBI:29105"/>
    </ligand>
</feature>
<comment type="similarity">
    <text evidence="3 9">Belongs to the SIS family. GmhA subfamily.</text>
</comment>
<feature type="domain" description="SIS" evidence="10">
    <location>
        <begin position="38"/>
        <end position="192"/>
    </location>
</feature>
<gene>
    <name evidence="9" type="primary">gmhA</name>
    <name evidence="11" type="ORF">HMPREF1059_02401</name>
</gene>
<feature type="binding site" evidence="9">
    <location>
        <begin position="95"/>
        <end position="96"/>
    </location>
    <ligand>
        <name>substrate</name>
    </ligand>
</feature>
<dbReference type="HAMAP" id="MF_00067">
    <property type="entry name" value="GmhA"/>
    <property type="match status" value="1"/>
</dbReference>
<protein>
    <recommendedName>
        <fullName evidence="9">Phosphoheptose isomerase</fullName>
        <ecNumber evidence="9">5.3.1.28</ecNumber>
    </recommendedName>
    <alternativeName>
        <fullName evidence="9">Sedoheptulose 7-phosphate isomerase</fullName>
    </alternativeName>
</protein>
<evidence type="ECO:0000313" key="11">
    <source>
        <dbReference type="EMBL" id="EKN25700.1"/>
    </source>
</evidence>
<dbReference type="Gene3D" id="3.40.50.10490">
    <property type="entry name" value="Glucose-6-phosphate isomerase like protein, domain 1"/>
    <property type="match status" value="1"/>
</dbReference>
<name>A0AAD2YHV5_PARDI</name>
<dbReference type="RefSeq" id="WP_005866011.1">
    <property type="nucleotide sequence ID" value="NZ_JH976488.1"/>
</dbReference>
<dbReference type="SUPFAM" id="SSF53697">
    <property type="entry name" value="SIS domain"/>
    <property type="match status" value="1"/>
</dbReference>
<comment type="miscellaneous">
    <text evidence="9">The reaction produces a racemic mixture of D-glycero-alpha-D-manno-heptose 7-phosphate and D-glycero-beta-D-manno-heptose 7-phosphate.</text>
</comment>
<comment type="subcellular location">
    <subcellularLocation>
        <location evidence="2 9">Cytoplasm</location>
    </subcellularLocation>
</comment>
<keyword evidence="7 9" id="KW-0413">Isomerase</keyword>
<comment type="catalytic activity">
    <reaction evidence="1 9">
        <text>2 D-sedoheptulose 7-phosphate = D-glycero-alpha-D-manno-heptose 7-phosphate + D-glycero-beta-D-manno-heptose 7-phosphate</text>
        <dbReference type="Rhea" id="RHEA:27489"/>
        <dbReference type="ChEBI" id="CHEBI:57483"/>
        <dbReference type="ChEBI" id="CHEBI:60203"/>
        <dbReference type="ChEBI" id="CHEBI:60204"/>
        <dbReference type="EC" id="5.3.1.28"/>
    </reaction>
</comment>
<comment type="pathway">
    <text evidence="9">Carbohydrate biosynthesis; D-glycero-D-manno-heptose 7-phosphate biosynthesis; D-glycero-alpha-D-manno-heptose 7-phosphate and D-glycero-beta-D-manno-heptose 7-phosphate from sedoheptulose 7-phosphate: step 1/1.</text>
</comment>
<evidence type="ECO:0000256" key="7">
    <source>
        <dbReference type="ARBA" id="ARBA00023235"/>
    </source>
</evidence>
<dbReference type="InterPro" id="IPR050099">
    <property type="entry name" value="SIS_GmhA/DiaA_subfam"/>
</dbReference>
<dbReference type="PANTHER" id="PTHR30390:SF6">
    <property type="entry name" value="DNAA INITIATOR-ASSOCIATING PROTEIN DIAA"/>
    <property type="match status" value="1"/>
</dbReference>
<dbReference type="PANTHER" id="PTHR30390">
    <property type="entry name" value="SEDOHEPTULOSE 7-PHOSPHATE ISOMERASE / DNAA INITIATOR-ASSOCIATING FACTOR FOR REPLICATION INITIATION"/>
    <property type="match status" value="1"/>
</dbReference>
<evidence type="ECO:0000256" key="3">
    <source>
        <dbReference type="ARBA" id="ARBA00009894"/>
    </source>
</evidence>
<keyword evidence="8 9" id="KW-0119">Carbohydrate metabolism</keyword>
<dbReference type="GO" id="GO:0005737">
    <property type="term" value="C:cytoplasm"/>
    <property type="evidence" value="ECO:0007669"/>
    <property type="project" value="UniProtKB-SubCell"/>
</dbReference>
<dbReference type="InterPro" id="IPR004515">
    <property type="entry name" value="Phosphoheptose_Isoase"/>
</dbReference>
<reference evidence="11 12" key="1">
    <citation type="submission" date="2012-02" db="EMBL/GenBank/DDBJ databases">
        <title>The Genome Sequence of Parabacteroides distasonis CL09T03C24.</title>
        <authorList>
            <consortium name="The Broad Institute Genome Sequencing Platform"/>
            <person name="Earl A."/>
            <person name="Ward D."/>
            <person name="Feldgarden M."/>
            <person name="Gevers D."/>
            <person name="Zitomersky N.L."/>
            <person name="Coyne M.J."/>
            <person name="Comstock L.E."/>
            <person name="Young S.K."/>
            <person name="Zeng Q."/>
            <person name="Gargeya S."/>
            <person name="Fitzgerald M."/>
            <person name="Haas B."/>
            <person name="Abouelleil A."/>
            <person name="Alvarado L."/>
            <person name="Arachchi H.M."/>
            <person name="Berlin A."/>
            <person name="Chapman S.B."/>
            <person name="Gearin G."/>
            <person name="Goldberg J."/>
            <person name="Griggs A."/>
            <person name="Gujja S."/>
            <person name="Hansen M."/>
            <person name="Heiman D."/>
            <person name="Howarth C."/>
            <person name="Larimer J."/>
            <person name="Lui A."/>
            <person name="MacDonald P.J.P."/>
            <person name="McCowen C."/>
            <person name="Montmayeur A."/>
            <person name="Murphy C."/>
            <person name="Neiman D."/>
            <person name="Pearson M."/>
            <person name="Priest M."/>
            <person name="Roberts A."/>
            <person name="Saif S."/>
            <person name="Shea T."/>
            <person name="Sisk P."/>
            <person name="Stolte C."/>
            <person name="Sykes S."/>
            <person name="Wortman J."/>
            <person name="Nusbaum C."/>
            <person name="Birren B."/>
        </authorList>
    </citation>
    <scope>NUCLEOTIDE SEQUENCE [LARGE SCALE GENOMIC DNA]</scope>
    <source>
        <strain evidence="11 12">CL09T03C24</strain>
    </source>
</reference>
<feature type="binding site" evidence="9">
    <location>
        <position position="66"/>
    </location>
    <ligand>
        <name>substrate</name>
    </ligand>
</feature>
<dbReference type="GO" id="GO:0008270">
    <property type="term" value="F:zinc ion binding"/>
    <property type="evidence" value="ECO:0007669"/>
    <property type="project" value="UniProtKB-UniRule"/>
</dbReference>
<feature type="binding site" evidence="9">
    <location>
        <position position="180"/>
    </location>
    <ligand>
        <name>Zn(2+)</name>
        <dbReference type="ChEBI" id="CHEBI:29105"/>
    </ligand>
</feature>
<feature type="binding site" evidence="9">
    <location>
        <position position="172"/>
    </location>
    <ligand>
        <name>substrate</name>
    </ligand>
</feature>
<evidence type="ECO:0000256" key="2">
    <source>
        <dbReference type="ARBA" id="ARBA00004496"/>
    </source>
</evidence>
<organism evidence="11 12">
    <name type="scientific">Parabacteroides distasonis CL09T03C24</name>
    <dbReference type="NCBI Taxonomy" id="999417"/>
    <lineage>
        <taxon>Bacteria</taxon>
        <taxon>Pseudomonadati</taxon>
        <taxon>Bacteroidota</taxon>
        <taxon>Bacteroidia</taxon>
        <taxon>Bacteroidales</taxon>
        <taxon>Tannerellaceae</taxon>
        <taxon>Parabacteroides</taxon>
    </lineage>
</organism>
<evidence type="ECO:0000256" key="9">
    <source>
        <dbReference type="HAMAP-Rule" id="MF_00067"/>
    </source>
</evidence>
<dbReference type="EMBL" id="AGZN01000024">
    <property type="protein sequence ID" value="EKN25700.1"/>
    <property type="molecule type" value="Genomic_DNA"/>
</dbReference>
<dbReference type="InterPro" id="IPR035461">
    <property type="entry name" value="GmhA/DiaA"/>
</dbReference>